<feature type="compositionally biased region" description="Polar residues" evidence="1">
    <location>
        <begin position="1"/>
        <end position="21"/>
    </location>
</feature>
<name>A0A2G2VWK9_CAPBA</name>
<reference evidence="3" key="2">
    <citation type="journal article" date="2017" name="J. Anim. Genet.">
        <title>Multiple reference genome sequences of hot pepper reveal the massive evolution of plant disease resistance genes by retroduplication.</title>
        <authorList>
            <person name="Kim S."/>
            <person name="Park J."/>
            <person name="Yeom S.-I."/>
            <person name="Kim Y.-M."/>
            <person name="Seo E."/>
            <person name="Kim K.-T."/>
            <person name="Kim M.-S."/>
            <person name="Lee J.M."/>
            <person name="Cheong K."/>
            <person name="Shin H.-S."/>
            <person name="Kim S.-B."/>
            <person name="Han K."/>
            <person name="Lee J."/>
            <person name="Park M."/>
            <person name="Lee H.-A."/>
            <person name="Lee H.-Y."/>
            <person name="Lee Y."/>
            <person name="Oh S."/>
            <person name="Lee J.H."/>
            <person name="Choi E."/>
            <person name="Choi E."/>
            <person name="Lee S.E."/>
            <person name="Jeon J."/>
            <person name="Kim H."/>
            <person name="Choi G."/>
            <person name="Song H."/>
            <person name="Lee J."/>
            <person name="Lee S.-C."/>
            <person name="Kwon J.-K."/>
            <person name="Lee H.-Y."/>
            <person name="Koo N."/>
            <person name="Hong Y."/>
            <person name="Kim R.W."/>
            <person name="Kang W.-H."/>
            <person name="Huh J.H."/>
            <person name="Kang B.-C."/>
            <person name="Yang T.-J."/>
            <person name="Lee Y.-H."/>
            <person name="Bennetzen J.L."/>
            <person name="Choi D."/>
        </authorList>
    </citation>
    <scope>NUCLEOTIDE SEQUENCE [LARGE SCALE GENOMIC DNA]</scope>
    <source>
        <strain evidence="3">cv. PBC81</strain>
    </source>
</reference>
<dbReference type="OrthoDB" id="10528461at2759"/>
<evidence type="ECO:0000313" key="2">
    <source>
        <dbReference type="EMBL" id="PHT37370.1"/>
    </source>
</evidence>
<reference evidence="2 3" key="1">
    <citation type="journal article" date="2017" name="Genome Biol.">
        <title>New reference genome sequences of hot pepper reveal the massive evolution of plant disease-resistance genes by retroduplication.</title>
        <authorList>
            <person name="Kim S."/>
            <person name="Park J."/>
            <person name="Yeom S.I."/>
            <person name="Kim Y.M."/>
            <person name="Seo E."/>
            <person name="Kim K.T."/>
            <person name="Kim M.S."/>
            <person name="Lee J.M."/>
            <person name="Cheong K."/>
            <person name="Shin H.S."/>
            <person name="Kim S.B."/>
            <person name="Han K."/>
            <person name="Lee J."/>
            <person name="Park M."/>
            <person name="Lee H.A."/>
            <person name="Lee H.Y."/>
            <person name="Lee Y."/>
            <person name="Oh S."/>
            <person name="Lee J.H."/>
            <person name="Choi E."/>
            <person name="Choi E."/>
            <person name="Lee S.E."/>
            <person name="Jeon J."/>
            <person name="Kim H."/>
            <person name="Choi G."/>
            <person name="Song H."/>
            <person name="Lee J."/>
            <person name="Lee S.C."/>
            <person name="Kwon J.K."/>
            <person name="Lee H.Y."/>
            <person name="Koo N."/>
            <person name="Hong Y."/>
            <person name="Kim R.W."/>
            <person name="Kang W.H."/>
            <person name="Huh J.H."/>
            <person name="Kang B.C."/>
            <person name="Yang T.J."/>
            <person name="Lee Y.H."/>
            <person name="Bennetzen J.L."/>
            <person name="Choi D."/>
        </authorList>
    </citation>
    <scope>NUCLEOTIDE SEQUENCE [LARGE SCALE GENOMIC DNA]</scope>
    <source>
        <strain evidence="3">cv. PBC81</strain>
    </source>
</reference>
<feature type="region of interest" description="Disordered" evidence="1">
    <location>
        <begin position="1"/>
        <end position="76"/>
    </location>
</feature>
<keyword evidence="3" id="KW-1185">Reference proteome</keyword>
<feature type="compositionally biased region" description="Basic and acidic residues" evidence="1">
    <location>
        <begin position="67"/>
        <end position="76"/>
    </location>
</feature>
<comment type="caution">
    <text evidence="2">The sequence shown here is derived from an EMBL/GenBank/DDBJ whole genome shotgun (WGS) entry which is preliminary data.</text>
</comment>
<evidence type="ECO:0000256" key="1">
    <source>
        <dbReference type="SAM" id="MobiDB-lite"/>
    </source>
</evidence>
<dbReference type="AlphaFoldDB" id="A0A2G2VWK9"/>
<accession>A0A2G2VWK9</accession>
<dbReference type="Proteomes" id="UP000224567">
    <property type="component" value="Unassembled WGS sequence"/>
</dbReference>
<organism evidence="2 3">
    <name type="scientific">Capsicum baccatum</name>
    <name type="common">Peruvian pepper</name>
    <dbReference type="NCBI Taxonomy" id="33114"/>
    <lineage>
        <taxon>Eukaryota</taxon>
        <taxon>Viridiplantae</taxon>
        <taxon>Streptophyta</taxon>
        <taxon>Embryophyta</taxon>
        <taxon>Tracheophyta</taxon>
        <taxon>Spermatophyta</taxon>
        <taxon>Magnoliopsida</taxon>
        <taxon>eudicotyledons</taxon>
        <taxon>Gunneridae</taxon>
        <taxon>Pentapetalae</taxon>
        <taxon>asterids</taxon>
        <taxon>lamiids</taxon>
        <taxon>Solanales</taxon>
        <taxon>Solanaceae</taxon>
        <taxon>Solanoideae</taxon>
        <taxon>Capsiceae</taxon>
        <taxon>Capsicum</taxon>
    </lineage>
</organism>
<dbReference type="EMBL" id="MLFT02000010">
    <property type="protein sequence ID" value="PHT37370.1"/>
    <property type="molecule type" value="Genomic_DNA"/>
</dbReference>
<dbReference type="STRING" id="33114.A0A2G2VWK9"/>
<sequence length="76" mass="8543">MAPSTQMDNIRSLSRLPSTSRMKGKKDKEQREAAKELKHSNNIVKAPAALNKEPSLIPPAQVLVTEKQSEENRMEE</sequence>
<feature type="compositionally biased region" description="Basic and acidic residues" evidence="1">
    <location>
        <begin position="26"/>
        <end position="39"/>
    </location>
</feature>
<gene>
    <name evidence="2" type="ORF">CQW23_25070</name>
</gene>
<evidence type="ECO:0000313" key="3">
    <source>
        <dbReference type="Proteomes" id="UP000224567"/>
    </source>
</evidence>
<proteinExistence type="predicted"/>
<protein>
    <submittedName>
        <fullName evidence="2">Uncharacterized protein</fullName>
    </submittedName>
</protein>